<evidence type="ECO:0000313" key="8">
    <source>
        <dbReference type="EMBL" id="VDN03683.1"/>
    </source>
</evidence>
<dbReference type="GO" id="GO:0005634">
    <property type="term" value="C:nucleus"/>
    <property type="evidence" value="ECO:0007669"/>
    <property type="project" value="UniProtKB-SubCell"/>
</dbReference>
<evidence type="ECO:0000256" key="6">
    <source>
        <dbReference type="SAM" id="Coils"/>
    </source>
</evidence>
<evidence type="ECO:0000313" key="9">
    <source>
        <dbReference type="Proteomes" id="UP000276776"/>
    </source>
</evidence>
<sequence>MSVDELRKQLQHSQKRENLANLKLTIKEKQLHDLMEENEAMKRNAADENKANCVMVDHAVGMVFTAMREGIRKANKEAKLATLELRGRKHGRESSEVRTLVAMCKRLETEKAELRDEVRRVVRLDTLWNYSKKTVEGLRKRCRDFDSILAERDDEIKRLQMELARLHEENSRLRRNLDRSQASQTQKDDQVSRLNDMGHADVSIVSNENAEEIVSISSHESTHDEMEDDDQVDRVLTPGGSAVEAINVSSPESLHGAPEPETISSDEQDVPDTPSKIHQDFYNL</sequence>
<comment type="similarity">
    <text evidence="2">Belongs to the fl(2)d family.</text>
</comment>
<dbReference type="WBParaSite" id="TCLT_0000635101-mRNA-1">
    <property type="protein sequence ID" value="TCLT_0000635101-mRNA-1"/>
    <property type="gene ID" value="TCLT_0000635101"/>
</dbReference>
<dbReference type="PANTHER" id="PTHR15217">
    <property type="entry name" value="WILMS' TUMOR 1-ASSOCIATING PROTEIN"/>
    <property type="match status" value="1"/>
</dbReference>
<dbReference type="PANTHER" id="PTHR15217:SF0">
    <property type="entry name" value="PRE-MRNA-SPLICING REGULATOR WTAP"/>
    <property type="match status" value="1"/>
</dbReference>
<dbReference type="AlphaFoldDB" id="A0A0N5D0M0"/>
<evidence type="ECO:0000256" key="7">
    <source>
        <dbReference type="SAM" id="MobiDB-lite"/>
    </source>
</evidence>
<name>A0A0N5D0M0_THECL</name>
<dbReference type="STRING" id="103827.A0A0N5D0M0"/>
<evidence type="ECO:0000256" key="3">
    <source>
        <dbReference type="ARBA" id="ARBA00022664"/>
    </source>
</evidence>
<proteinExistence type="inferred from homology"/>
<evidence type="ECO:0000256" key="2">
    <source>
        <dbReference type="ARBA" id="ARBA00010313"/>
    </source>
</evidence>
<reference evidence="8 9" key="2">
    <citation type="submission" date="2018-11" db="EMBL/GenBank/DDBJ databases">
        <authorList>
            <consortium name="Pathogen Informatics"/>
        </authorList>
    </citation>
    <scope>NUCLEOTIDE SEQUENCE [LARGE SCALE GENOMIC DNA]</scope>
</reference>
<keyword evidence="9" id="KW-1185">Reference proteome</keyword>
<protein>
    <submittedName>
        <fullName evidence="10">BZIP domain-containing protein</fullName>
    </submittedName>
</protein>
<dbReference type="Proteomes" id="UP000276776">
    <property type="component" value="Unassembled WGS sequence"/>
</dbReference>
<evidence type="ECO:0000313" key="10">
    <source>
        <dbReference type="WBParaSite" id="TCLT_0000635101-mRNA-1"/>
    </source>
</evidence>
<dbReference type="GO" id="GO:0016556">
    <property type="term" value="P:mRNA modification"/>
    <property type="evidence" value="ECO:0007669"/>
    <property type="project" value="InterPro"/>
</dbReference>
<feature type="region of interest" description="Disordered" evidence="7">
    <location>
        <begin position="215"/>
        <end position="284"/>
    </location>
</feature>
<gene>
    <name evidence="8" type="ORF">TCLT_LOCUS6340</name>
</gene>
<dbReference type="GO" id="GO:0008380">
    <property type="term" value="P:RNA splicing"/>
    <property type="evidence" value="ECO:0007669"/>
    <property type="project" value="UniProtKB-KW"/>
</dbReference>
<evidence type="ECO:0000256" key="4">
    <source>
        <dbReference type="ARBA" id="ARBA00023187"/>
    </source>
</evidence>
<feature type="compositionally biased region" description="Basic and acidic residues" evidence="7">
    <location>
        <begin position="169"/>
        <end position="178"/>
    </location>
</feature>
<accession>A0A0N5D0M0</accession>
<dbReference type="EMBL" id="UYYF01004408">
    <property type="protein sequence ID" value="VDN03683.1"/>
    <property type="molecule type" value="Genomic_DNA"/>
</dbReference>
<dbReference type="GO" id="GO:0006397">
    <property type="term" value="P:mRNA processing"/>
    <property type="evidence" value="ECO:0007669"/>
    <property type="project" value="UniProtKB-KW"/>
</dbReference>
<feature type="compositionally biased region" description="Basic and acidic residues" evidence="7">
    <location>
        <begin position="275"/>
        <end position="284"/>
    </location>
</feature>
<dbReference type="OrthoDB" id="3366661at2759"/>
<feature type="region of interest" description="Disordered" evidence="7">
    <location>
        <begin position="169"/>
        <end position="195"/>
    </location>
</feature>
<dbReference type="GO" id="GO:0000381">
    <property type="term" value="P:regulation of alternative mRNA splicing, via spliceosome"/>
    <property type="evidence" value="ECO:0007669"/>
    <property type="project" value="InterPro"/>
</dbReference>
<keyword evidence="4" id="KW-0508">mRNA splicing</keyword>
<feature type="compositionally biased region" description="Basic and acidic residues" evidence="7">
    <location>
        <begin position="186"/>
        <end position="195"/>
    </location>
</feature>
<reference evidence="10" key="1">
    <citation type="submission" date="2017-02" db="UniProtKB">
        <authorList>
            <consortium name="WormBaseParasite"/>
        </authorList>
    </citation>
    <scope>IDENTIFICATION</scope>
</reference>
<keyword evidence="3" id="KW-0507">mRNA processing</keyword>
<evidence type="ECO:0000256" key="1">
    <source>
        <dbReference type="ARBA" id="ARBA00004123"/>
    </source>
</evidence>
<keyword evidence="5" id="KW-0539">Nucleus</keyword>
<evidence type="ECO:0000256" key="5">
    <source>
        <dbReference type="ARBA" id="ARBA00023242"/>
    </source>
</evidence>
<feature type="coiled-coil region" evidence="6">
    <location>
        <begin position="24"/>
        <end position="51"/>
    </location>
</feature>
<dbReference type="InterPro" id="IPR033757">
    <property type="entry name" value="WTAP"/>
</dbReference>
<keyword evidence="6" id="KW-0175">Coiled coil</keyword>
<dbReference type="OMA" id="GVMFSAM"/>
<feature type="coiled-coil region" evidence="6">
    <location>
        <begin position="97"/>
        <end position="124"/>
    </location>
</feature>
<comment type="subcellular location">
    <subcellularLocation>
        <location evidence="1">Nucleus</location>
    </subcellularLocation>
</comment>
<dbReference type="Pfam" id="PF17098">
    <property type="entry name" value="Wtap"/>
    <property type="match status" value="1"/>
</dbReference>
<organism evidence="10">
    <name type="scientific">Thelazia callipaeda</name>
    <name type="common">Oriental eyeworm</name>
    <name type="synonym">Parasitic nematode</name>
    <dbReference type="NCBI Taxonomy" id="103827"/>
    <lineage>
        <taxon>Eukaryota</taxon>
        <taxon>Metazoa</taxon>
        <taxon>Ecdysozoa</taxon>
        <taxon>Nematoda</taxon>
        <taxon>Chromadorea</taxon>
        <taxon>Rhabditida</taxon>
        <taxon>Spirurina</taxon>
        <taxon>Spiruromorpha</taxon>
        <taxon>Thelazioidea</taxon>
        <taxon>Thelaziidae</taxon>
        <taxon>Thelazia</taxon>
    </lineage>
</organism>